<organism evidence="1 2">
    <name type="scientific">Arthrobacter methylotrophus</name>
    <dbReference type="NCBI Taxonomy" id="121291"/>
    <lineage>
        <taxon>Bacteria</taxon>
        <taxon>Bacillati</taxon>
        <taxon>Actinomycetota</taxon>
        <taxon>Actinomycetes</taxon>
        <taxon>Micrococcales</taxon>
        <taxon>Micrococcaceae</taxon>
        <taxon>Arthrobacter</taxon>
    </lineage>
</organism>
<protein>
    <recommendedName>
        <fullName evidence="3">Secreted protein</fullName>
    </recommendedName>
</protein>
<name>A0ABV5UTZ0_9MICC</name>
<dbReference type="RefSeq" id="WP_376954818.1">
    <property type="nucleotide sequence ID" value="NZ_JBHMBH010000038.1"/>
</dbReference>
<reference evidence="1 2" key="1">
    <citation type="submission" date="2024-09" db="EMBL/GenBank/DDBJ databases">
        <authorList>
            <person name="Sun Q."/>
            <person name="Mori K."/>
        </authorList>
    </citation>
    <scope>NUCLEOTIDE SEQUENCE [LARGE SCALE GENOMIC DNA]</scope>
    <source>
        <strain evidence="1 2">JCM 13519</strain>
    </source>
</reference>
<keyword evidence="2" id="KW-1185">Reference proteome</keyword>
<dbReference type="Proteomes" id="UP001589536">
    <property type="component" value="Unassembled WGS sequence"/>
</dbReference>
<gene>
    <name evidence="1" type="ORF">ACFFPI_16400</name>
</gene>
<evidence type="ECO:0000313" key="2">
    <source>
        <dbReference type="Proteomes" id="UP001589536"/>
    </source>
</evidence>
<accession>A0ABV5UTZ0</accession>
<proteinExistence type="predicted"/>
<evidence type="ECO:0008006" key="3">
    <source>
        <dbReference type="Google" id="ProtNLM"/>
    </source>
</evidence>
<sequence>MSRATLMMEVMVRIFSSVSSAVLSLKTAPGSSGDRGELVLLLDLLHGQHFAVELDLVVPDLDVSSGANFFGLGMW</sequence>
<dbReference type="EMBL" id="JBHMBH010000038">
    <property type="protein sequence ID" value="MFB9715681.1"/>
    <property type="molecule type" value="Genomic_DNA"/>
</dbReference>
<comment type="caution">
    <text evidence="1">The sequence shown here is derived from an EMBL/GenBank/DDBJ whole genome shotgun (WGS) entry which is preliminary data.</text>
</comment>
<evidence type="ECO:0000313" key="1">
    <source>
        <dbReference type="EMBL" id="MFB9715681.1"/>
    </source>
</evidence>